<reference evidence="2" key="2">
    <citation type="submission" date="2020-05" db="UniProtKB">
        <authorList>
            <consortium name="EnsemblMetazoa"/>
        </authorList>
    </citation>
    <scope>IDENTIFICATION</scope>
    <source>
        <strain evidence="2">IAEA</strain>
    </source>
</reference>
<evidence type="ECO:0000256" key="1">
    <source>
        <dbReference type="SAM" id="Phobius"/>
    </source>
</evidence>
<keyword evidence="3" id="KW-1185">Reference proteome</keyword>
<keyword evidence="1" id="KW-0812">Transmembrane</keyword>
<proteinExistence type="predicted"/>
<dbReference type="EnsemblMetazoa" id="GBRI005506-RA">
    <property type="protein sequence ID" value="GBRI005506-PA"/>
    <property type="gene ID" value="GBRI005506"/>
</dbReference>
<dbReference type="VEuPathDB" id="VectorBase:GBRI005506"/>
<dbReference type="AlphaFoldDB" id="A0A1A9W3Z2"/>
<evidence type="ECO:0000313" key="3">
    <source>
        <dbReference type="Proteomes" id="UP000091820"/>
    </source>
</evidence>
<keyword evidence="1" id="KW-0472">Membrane</keyword>
<evidence type="ECO:0000313" key="2">
    <source>
        <dbReference type="EnsemblMetazoa" id="GBRI005506-PA"/>
    </source>
</evidence>
<name>A0A1A9W3Z2_9MUSC</name>
<feature type="transmembrane region" description="Helical" evidence="1">
    <location>
        <begin position="226"/>
        <end position="245"/>
    </location>
</feature>
<feature type="transmembrane region" description="Helical" evidence="1">
    <location>
        <begin position="187"/>
        <end position="206"/>
    </location>
</feature>
<reference evidence="3" key="1">
    <citation type="submission" date="2014-03" db="EMBL/GenBank/DDBJ databases">
        <authorList>
            <person name="Aksoy S."/>
            <person name="Warren W."/>
            <person name="Wilson R.K."/>
        </authorList>
    </citation>
    <scope>NUCLEOTIDE SEQUENCE [LARGE SCALE GENOMIC DNA]</scope>
    <source>
        <strain evidence="3">IAEA</strain>
    </source>
</reference>
<accession>A0A1A9W3Z2</accession>
<sequence>MNNWEHVSYNNLCTELSGGHDKFSERFVCRILQLRRSDRYWSRKCRKFMHKFVQPPRITVSEGGFRELWVFLLLLLLLVEFTDFSMLRPLELRAVSSNVGLYVLMPEFERTGNSVTNLETSANCEERNISSYLLGSITSTSASPTSGIAAPITSAEVSSVKFSVLSTSTETQACNPMKNSPRVSANSADAVGVFCGSVLGFAVVVASDTFNGRAVVEVSTLLVELAVVKLSFSISLAFNVLAFVMKVELRTSCFFAITPPPKCSNFSSLTLISKRNLSRASSSECNGLNGGITTSSIKGTGRGCGCIEAPTPNRSIFCDPDINAGLLKLL</sequence>
<organism evidence="2 3">
    <name type="scientific">Glossina brevipalpis</name>
    <dbReference type="NCBI Taxonomy" id="37001"/>
    <lineage>
        <taxon>Eukaryota</taxon>
        <taxon>Metazoa</taxon>
        <taxon>Ecdysozoa</taxon>
        <taxon>Arthropoda</taxon>
        <taxon>Hexapoda</taxon>
        <taxon>Insecta</taxon>
        <taxon>Pterygota</taxon>
        <taxon>Neoptera</taxon>
        <taxon>Endopterygota</taxon>
        <taxon>Diptera</taxon>
        <taxon>Brachycera</taxon>
        <taxon>Muscomorpha</taxon>
        <taxon>Hippoboscoidea</taxon>
        <taxon>Glossinidae</taxon>
        <taxon>Glossina</taxon>
    </lineage>
</organism>
<keyword evidence="1" id="KW-1133">Transmembrane helix</keyword>
<dbReference type="Proteomes" id="UP000091820">
    <property type="component" value="Unassembled WGS sequence"/>
</dbReference>
<protein>
    <submittedName>
        <fullName evidence="2">Uncharacterized protein</fullName>
    </submittedName>
</protein>